<evidence type="ECO:0000313" key="3">
    <source>
        <dbReference type="Proteomes" id="UP000187406"/>
    </source>
</evidence>
<evidence type="ECO:0000313" key="2">
    <source>
        <dbReference type="EMBL" id="GAV74916.1"/>
    </source>
</evidence>
<dbReference type="AlphaFoldDB" id="A0A1Q3C3T6"/>
<dbReference type="OrthoDB" id="843225at2759"/>
<dbReference type="Pfam" id="PF00582">
    <property type="entry name" value="Usp"/>
    <property type="match status" value="1"/>
</dbReference>
<dbReference type="InterPro" id="IPR014729">
    <property type="entry name" value="Rossmann-like_a/b/a_fold"/>
</dbReference>
<dbReference type="Gene3D" id="3.40.50.620">
    <property type="entry name" value="HUPs"/>
    <property type="match status" value="1"/>
</dbReference>
<reference evidence="3" key="1">
    <citation type="submission" date="2016-04" db="EMBL/GenBank/DDBJ databases">
        <title>Cephalotus genome sequencing.</title>
        <authorList>
            <person name="Fukushima K."/>
            <person name="Hasebe M."/>
            <person name="Fang X."/>
        </authorList>
    </citation>
    <scope>NUCLEOTIDE SEQUENCE [LARGE SCALE GENOMIC DNA]</scope>
    <source>
        <strain evidence="3">cv. St1</strain>
    </source>
</reference>
<gene>
    <name evidence="2" type="ORF">CFOL_v3_18396</name>
</gene>
<dbReference type="STRING" id="3775.A0A1Q3C3T6"/>
<dbReference type="InterPro" id="IPR006016">
    <property type="entry name" value="UspA"/>
</dbReference>
<dbReference type="EMBL" id="BDDD01001285">
    <property type="protein sequence ID" value="GAV74916.1"/>
    <property type="molecule type" value="Genomic_DNA"/>
</dbReference>
<dbReference type="SUPFAM" id="SSF52402">
    <property type="entry name" value="Adenine nucleotide alpha hydrolases-like"/>
    <property type="match status" value="1"/>
</dbReference>
<comment type="caution">
    <text evidence="2">The sequence shown here is derived from an EMBL/GenBank/DDBJ whole genome shotgun (WGS) entry which is preliminary data.</text>
</comment>
<name>A0A1Q3C3T6_CEPFO</name>
<sequence>MGDAGKPIMLMGLDDSNHSYHALEWTIDHFFTPHGTNYPFKLIIIHARPTAASAVGLAGPGSADFLLMVDTDLKRQAQKVTDKVRQICSSKSLDDVQVDVTEGDPRTVMVEAVDKYHAAMLVLGSHGYGAIKRAVLGSVSDFCAHHAHCSVMIVKKPKAKPKN</sequence>
<dbReference type="PRINTS" id="PR01438">
    <property type="entry name" value="UNVRSLSTRESS"/>
</dbReference>
<feature type="domain" description="UspA" evidence="1">
    <location>
        <begin position="9"/>
        <end position="155"/>
    </location>
</feature>
<keyword evidence="3" id="KW-1185">Reference proteome</keyword>
<organism evidence="2 3">
    <name type="scientific">Cephalotus follicularis</name>
    <name type="common">Albany pitcher plant</name>
    <dbReference type="NCBI Taxonomy" id="3775"/>
    <lineage>
        <taxon>Eukaryota</taxon>
        <taxon>Viridiplantae</taxon>
        <taxon>Streptophyta</taxon>
        <taxon>Embryophyta</taxon>
        <taxon>Tracheophyta</taxon>
        <taxon>Spermatophyta</taxon>
        <taxon>Magnoliopsida</taxon>
        <taxon>eudicotyledons</taxon>
        <taxon>Gunneridae</taxon>
        <taxon>Pentapetalae</taxon>
        <taxon>rosids</taxon>
        <taxon>fabids</taxon>
        <taxon>Oxalidales</taxon>
        <taxon>Cephalotaceae</taxon>
        <taxon>Cephalotus</taxon>
    </lineage>
</organism>
<dbReference type="CDD" id="cd23659">
    <property type="entry name" value="USP_At3g01520-like"/>
    <property type="match status" value="1"/>
</dbReference>
<dbReference type="InterPro" id="IPR006015">
    <property type="entry name" value="Universal_stress_UspA"/>
</dbReference>
<evidence type="ECO:0000259" key="1">
    <source>
        <dbReference type="Pfam" id="PF00582"/>
    </source>
</evidence>
<dbReference type="PANTHER" id="PTHR46553">
    <property type="entry name" value="ADENINE NUCLEOTIDE ALPHA HYDROLASES-LIKE SUPERFAMILY PROTEIN"/>
    <property type="match status" value="1"/>
</dbReference>
<protein>
    <submittedName>
        <fullName evidence="2">Usp domain-containing protein</fullName>
    </submittedName>
</protein>
<proteinExistence type="predicted"/>
<dbReference type="InParanoid" id="A0A1Q3C3T6"/>
<dbReference type="PANTHER" id="PTHR46553:SF3">
    <property type="entry name" value="ADENINE NUCLEOTIDE ALPHA HYDROLASES-LIKE SUPERFAMILY PROTEIN"/>
    <property type="match status" value="1"/>
</dbReference>
<dbReference type="Proteomes" id="UP000187406">
    <property type="component" value="Unassembled WGS sequence"/>
</dbReference>
<accession>A0A1Q3C3T6</accession>